<organism evidence="3">
    <name type="scientific">Chromera velia CCMP2878</name>
    <dbReference type="NCBI Taxonomy" id="1169474"/>
    <lineage>
        <taxon>Eukaryota</taxon>
        <taxon>Sar</taxon>
        <taxon>Alveolata</taxon>
        <taxon>Colpodellida</taxon>
        <taxon>Chromeraceae</taxon>
        <taxon>Chromera</taxon>
    </lineage>
</organism>
<keyword evidence="2" id="KW-0472">Membrane</keyword>
<feature type="transmembrane region" description="Helical" evidence="2">
    <location>
        <begin position="109"/>
        <end position="132"/>
    </location>
</feature>
<name>A0A0G4GC06_9ALVE</name>
<keyword evidence="2" id="KW-1133">Transmembrane helix</keyword>
<sequence>MSAGNSVRDVPRSAFHDEVDPENQGGGAGQGQGQADAEAISKADKTLIYWNLGCCILHFVQAVIAVIASQTVARVRDFKLPLTTLLLTVVESGPDEGSLRIKLVTQAELPFAVVTSLFAWLSALAHLSVLIFREKYLSDLKEGINQFRWYEYALSSSLMICLIVLLFGIGEISALVAIFGVNLSMNLFGMMMEKHNQALRKAGVMQADFTSFWYGCVAGVFPWAVLIGYIGAAPSSDQIPGFVWGIFAAYLIFFNTFPINMYLQYKGIWLFNDSQWSIPRGGYFFGEKLYQIQSLVSKSLLLWLVFGGVAQPNTLSP</sequence>
<keyword evidence="2" id="KW-0812">Transmembrane</keyword>
<proteinExistence type="predicted"/>
<feature type="transmembrane region" description="Helical" evidence="2">
    <location>
        <begin position="212"/>
        <end position="230"/>
    </location>
</feature>
<dbReference type="InterPro" id="IPR041113">
    <property type="entry name" value="Heliorhodopsin"/>
</dbReference>
<feature type="transmembrane region" description="Helical" evidence="2">
    <location>
        <begin position="242"/>
        <end position="263"/>
    </location>
</feature>
<feature type="region of interest" description="Disordered" evidence="1">
    <location>
        <begin position="1"/>
        <end position="35"/>
    </location>
</feature>
<dbReference type="AlphaFoldDB" id="A0A0G4GC06"/>
<feature type="transmembrane region" description="Helical" evidence="2">
    <location>
        <begin position="47"/>
        <end position="68"/>
    </location>
</feature>
<dbReference type="EMBL" id="CDMZ01001075">
    <property type="protein sequence ID" value="CEM26733.1"/>
    <property type="molecule type" value="Genomic_DNA"/>
</dbReference>
<accession>A0A0G4GC06</accession>
<evidence type="ECO:0000313" key="3">
    <source>
        <dbReference type="EMBL" id="CEM26733.1"/>
    </source>
</evidence>
<evidence type="ECO:0000256" key="1">
    <source>
        <dbReference type="SAM" id="MobiDB-lite"/>
    </source>
</evidence>
<feature type="compositionally biased region" description="Basic and acidic residues" evidence="1">
    <location>
        <begin position="9"/>
        <end position="18"/>
    </location>
</feature>
<dbReference type="NCBIfam" id="NF038020">
    <property type="entry name" value="HeR"/>
    <property type="match status" value="1"/>
</dbReference>
<reference evidence="3" key="1">
    <citation type="submission" date="2014-11" db="EMBL/GenBank/DDBJ databases">
        <authorList>
            <person name="Otto D Thomas"/>
            <person name="Naeem Raeece"/>
        </authorList>
    </citation>
    <scope>NUCLEOTIDE SEQUENCE</scope>
</reference>
<dbReference type="VEuPathDB" id="CryptoDB:Cvel_21230"/>
<gene>
    <name evidence="3" type="ORF">Cvel_21230</name>
</gene>
<evidence type="ECO:0000256" key="2">
    <source>
        <dbReference type="SAM" id="Phobius"/>
    </source>
</evidence>
<protein>
    <submittedName>
        <fullName evidence="3">Uncharacterized protein</fullName>
    </submittedName>
</protein>
<dbReference type="Pfam" id="PF18761">
    <property type="entry name" value="Heliorhodopsin"/>
    <property type="match status" value="1"/>
</dbReference>